<name>A0A6G3T7L1_9ACTN</name>
<evidence type="ECO:0000313" key="2">
    <source>
        <dbReference type="Proteomes" id="UP000475666"/>
    </source>
</evidence>
<proteinExistence type="predicted"/>
<accession>A0A6G3T7L1</accession>
<organism evidence="1 2">
    <name type="scientific">Streptomyces rubrogriseus</name>
    <dbReference type="NCBI Taxonomy" id="194673"/>
    <lineage>
        <taxon>Bacteria</taxon>
        <taxon>Bacillati</taxon>
        <taxon>Actinomycetota</taxon>
        <taxon>Actinomycetes</taxon>
        <taxon>Kitasatosporales</taxon>
        <taxon>Streptomycetaceae</taxon>
        <taxon>Streptomyces</taxon>
        <taxon>Streptomyces violaceoruber group</taxon>
    </lineage>
</organism>
<protein>
    <submittedName>
        <fullName evidence="1">Uncharacterized protein</fullName>
    </submittedName>
</protein>
<gene>
    <name evidence="1" type="ORF">G3I66_04390</name>
</gene>
<dbReference type="AlphaFoldDB" id="A0A6G3T7L1"/>
<comment type="caution">
    <text evidence="1">The sequence shown here is derived from an EMBL/GenBank/DDBJ whole genome shotgun (WGS) entry which is preliminary data.</text>
</comment>
<dbReference type="RefSeq" id="WP_164271052.1">
    <property type="nucleotide sequence ID" value="NZ_JAAGMQ010000121.1"/>
</dbReference>
<dbReference type="EMBL" id="JAAGMQ010000121">
    <property type="protein sequence ID" value="NEC32425.1"/>
    <property type="molecule type" value="Genomic_DNA"/>
</dbReference>
<dbReference type="Proteomes" id="UP000475666">
    <property type="component" value="Unassembled WGS sequence"/>
</dbReference>
<evidence type="ECO:0000313" key="1">
    <source>
        <dbReference type="EMBL" id="NEC32425.1"/>
    </source>
</evidence>
<reference evidence="1 2" key="1">
    <citation type="submission" date="2020-01" db="EMBL/GenBank/DDBJ databases">
        <title>Insect and environment-associated Actinomycetes.</title>
        <authorList>
            <person name="Currrie C."/>
            <person name="Chevrette M."/>
            <person name="Carlson C."/>
            <person name="Stubbendieck R."/>
            <person name="Wendt-Pienkowski E."/>
        </authorList>
    </citation>
    <scope>NUCLEOTIDE SEQUENCE [LARGE SCALE GENOMIC DNA]</scope>
    <source>
        <strain evidence="1 2">SID7739</strain>
    </source>
</reference>
<feature type="non-terminal residue" evidence="1">
    <location>
        <position position="815"/>
    </location>
</feature>
<feature type="non-terminal residue" evidence="1">
    <location>
        <position position="1"/>
    </location>
</feature>
<sequence>VAAALPGAEHVLGSLRAAARDLARRTRMSPARRDALLQHIEMHAGPDALLGDLTDALTGISHTVGDVEFGIRARLLDTVRVTTHPTTLNTRVSTSRTVTGGTGHSLFARGSLGGVTRISLAGGVRIQAGVGRLEGGGTFRSGTGFGTTAGSYERVETEGPVDRHVIRVGYDVFLGARGHKTERWSLDRPELTAHVLVPHQVVPRTPVTGADARAAGTLRRAGRSAPRDQAALDLSPGTSGVYPTFLDAPVLRETVAGLYARTAGGAALPPDMAARLNPRALAADLDALTRPGGMEIVHRTPDGEYVALRLELTPLRPRLEEPAGEVEIEHYAKSAVRHTSVRGVDRAAQLLGGPQFQFRYGSDSGGDVEISDGHLTGAESGRHGGVPGGRVTVMAYASAEVHQGVRRTTDDGVIHITRTTDSGPKRLVTADGGWRIELVKSRGSGGRARVLDSVERHITVTDHLTLIVPERRIADLPPLAAGREGAGTVQDAPVTRGYLGGLLLRNAAHAEVLQGDQVARTVVERLRAHGLLAAPVDGRPLPVEPLRHWAEQTFGSPALAAGFGATLGSGLTASFVLPGFAGARRVVWVRVRVEEVLPARSGAHRPEITHTLRNEGVREERTSERGGYATGVGGVITGRGGTHDANAGEQGHAGADLSAGYAVGRTVEESRSEKVLDIHRTSPRDKGAAPGTGGAQEMTHPLRYRVEVGVTHQSAEAVRLLSRGAAFMAGAVARTVGLRPAALPWSRPFDWQDTDVVDGTVRLLVPRYLTEETGPVASPRAPFRRALGNDPRWVPPGAIAPAPVAGLAENLHVWD</sequence>